<evidence type="ECO:0000256" key="1">
    <source>
        <dbReference type="SAM" id="Phobius"/>
    </source>
</evidence>
<evidence type="ECO:0000313" key="2">
    <source>
        <dbReference type="EMBL" id="WAR44146.1"/>
    </source>
</evidence>
<keyword evidence="1" id="KW-0472">Membrane</keyword>
<dbReference type="Proteomes" id="UP001162780">
    <property type="component" value="Chromosome"/>
</dbReference>
<protein>
    <submittedName>
        <fullName evidence="2">Uncharacterized protein</fullName>
    </submittedName>
</protein>
<dbReference type="RefSeq" id="WP_255189133.1">
    <property type="nucleotide sequence ID" value="NZ_CP113517.1"/>
</dbReference>
<sequence length="49" mass="5539">MGTCYRGMPKFIGAFFDTVYQHPSMALFFIAGVTALAGSWWYKTSKKPE</sequence>
<evidence type="ECO:0000313" key="3">
    <source>
        <dbReference type="Proteomes" id="UP001162780"/>
    </source>
</evidence>
<keyword evidence="3" id="KW-1185">Reference proteome</keyword>
<keyword evidence="1" id="KW-1133">Transmembrane helix</keyword>
<dbReference type="EMBL" id="CP113517">
    <property type="protein sequence ID" value="WAR44146.1"/>
    <property type="molecule type" value="Genomic_DNA"/>
</dbReference>
<accession>A0ABY7GI79</accession>
<reference evidence="2" key="1">
    <citation type="submission" date="2022-11" db="EMBL/GenBank/DDBJ databases">
        <title>Methylomonas rapida sp. nov., Carotenoid-Producing Obligate Methanotrophs with High Growth Characteristics and Biotechnological Potential.</title>
        <authorList>
            <person name="Tikhonova E.N."/>
            <person name="Suleimanov R.Z."/>
            <person name="Miroshnikov K."/>
            <person name="Oshkin I.Y."/>
            <person name="Belova S.E."/>
            <person name="Danilova O.V."/>
            <person name="Ashikhmin A."/>
            <person name="Konopkin A."/>
            <person name="But S.Y."/>
            <person name="Khmelenina V.N."/>
            <person name="Kuznetsov N."/>
            <person name="Pimenov N.V."/>
            <person name="Dedysh S.N."/>
        </authorList>
    </citation>
    <scope>NUCLEOTIDE SEQUENCE</scope>
    <source>
        <strain evidence="2">MP1</strain>
    </source>
</reference>
<gene>
    <name evidence="2" type="ORF">NM686_017485</name>
</gene>
<feature type="transmembrane region" description="Helical" evidence="1">
    <location>
        <begin position="25"/>
        <end position="42"/>
    </location>
</feature>
<organism evidence="2 3">
    <name type="scientific">Methylomonas rapida</name>
    <dbReference type="NCBI Taxonomy" id="2963939"/>
    <lineage>
        <taxon>Bacteria</taxon>
        <taxon>Pseudomonadati</taxon>
        <taxon>Pseudomonadota</taxon>
        <taxon>Gammaproteobacteria</taxon>
        <taxon>Methylococcales</taxon>
        <taxon>Methylococcaceae</taxon>
        <taxon>Methylomonas</taxon>
    </lineage>
</organism>
<keyword evidence="1" id="KW-0812">Transmembrane</keyword>
<proteinExistence type="predicted"/>
<name>A0ABY7GI79_9GAMM</name>